<sequence>MKKTGLAFGEAIDKEGRSCIHFKDLPLDVLYTTASKLPSKQFARTSALSSKRRYMWPICPRLTFDGVAMCKCLRADLPEHTRRFVDELQLVNSSKMDLEHVLSQCFNLEWLCIDRCSLNDELTVNAPLSHLLYLHVDRCKFTKIEFNAVNLATFEYDGSFIPIGLSHSLKLQNANIQLDRAVFQHALISLLNGLPNVRNLTLRIAWLFIEKHWLWDNPLKFSCLRHLQLFMFIYARNVENVLYSVSFMRATPFTEELEVHFTGYLLWLADVGPRRQDFGQWGKTTARITFTCRGKCSCLEVLTVDTNERACEECWPYEGRERPFKDAKRIALTCLKNNCPINCQV</sequence>
<keyword evidence="3" id="KW-1185">Reference proteome</keyword>
<organism evidence="2 3">
    <name type="scientific">Setaria viridis</name>
    <name type="common">Green bristlegrass</name>
    <name type="synonym">Setaria italica subsp. viridis</name>
    <dbReference type="NCBI Taxonomy" id="4556"/>
    <lineage>
        <taxon>Eukaryota</taxon>
        <taxon>Viridiplantae</taxon>
        <taxon>Streptophyta</taxon>
        <taxon>Embryophyta</taxon>
        <taxon>Tracheophyta</taxon>
        <taxon>Spermatophyta</taxon>
        <taxon>Magnoliopsida</taxon>
        <taxon>Liliopsida</taxon>
        <taxon>Poales</taxon>
        <taxon>Poaceae</taxon>
        <taxon>PACMAD clade</taxon>
        <taxon>Panicoideae</taxon>
        <taxon>Panicodae</taxon>
        <taxon>Paniceae</taxon>
        <taxon>Cenchrinae</taxon>
        <taxon>Setaria</taxon>
    </lineage>
</organism>
<evidence type="ECO:0000259" key="1">
    <source>
        <dbReference type="Pfam" id="PF23622"/>
    </source>
</evidence>
<dbReference type="PANTHER" id="PTHR34145:SF57">
    <property type="entry name" value="F-BOX DOMAIN-CONTAINING PROTEIN"/>
    <property type="match status" value="1"/>
</dbReference>
<accession>A0A4U6U628</accession>
<evidence type="ECO:0000313" key="2">
    <source>
        <dbReference type="EMBL" id="TKW09895.1"/>
    </source>
</evidence>
<proteinExistence type="predicted"/>
<evidence type="ECO:0000313" key="3">
    <source>
        <dbReference type="Proteomes" id="UP000298652"/>
    </source>
</evidence>
<feature type="domain" description="At1g61320/AtMIF1 LRR" evidence="1">
    <location>
        <begin position="88"/>
        <end position="259"/>
    </location>
</feature>
<gene>
    <name evidence="2" type="ORF">SEVIR_6G131000v2</name>
</gene>
<dbReference type="PANTHER" id="PTHR34145">
    <property type="entry name" value="OS02G0105600 PROTEIN"/>
    <property type="match status" value="1"/>
</dbReference>
<dbReference type="AlphaFoldDB" id="A0A4U6U628"/>
<dbReference type="Gramene" id="TKW09895">
    <property type="protein sequence ID" value="TKW09895"/>
    <property type="gene ID" value="SEVIR_6G131000v2"/>
</dbReference>
<dbReference type="InterPro" id="IPR055357">
    <property type="entry name" value="LRR_At1g61320_AtMIF1"/>
</dbReference>
<dbReference type="EMBL" id="CM016557">
    <property type="protein sequence ID" value="TKW09895.1"/>
    <property type="molecule type" value="Genomic_DNA"/>
</dbReference>
<dbReference type="Pfam" id="PF23622">
    <property type="entry name" value="LRR_At1g61320_AtMIF1"/>
    <property type="match status" value="1"/>
</dbReference>
<protein>
    <recommendedName>
        <fullName evidence="1">At1g61320/AtMIF1 LRR domain-containing protein</fullName>
    </recommendedName>
</protein>
<dbReference type="InterPro" id="IPR053772">
    <property type="entry name" value="At1g61320/At1g61330-like"/>
</dbReference>
<name>A0A4U6U628_SETVI</name>
<dbReference type="Proteomes" id="UP000298652">
    <property type="component" value="Chromosome 6"/>
</dbReference>
<reference evidence="2" key="1">
    <citation type="submission" date="2019-03" db="EMBL/GenBank/DDBJ databases">
        <title>WGS assembly of Setaria viridis.</title>
        <authorList>
            <person name="Huang P."/>
            <person name="Jenkins J."/>
            <person name="Grimwood J."/>
            <person name="Barry K."/>
            <person name="Healey A."/>
            <person name="Mamidi S."/>
            <person name="Sreedasyam A."/>
            <person name="Shu S."/>
            <person name="Feldman M."/>
            <person name="Wu J."/>
            <person name="Yu Y."/>
            <person name="Chen C."/>
            <person name="Johnson J."/>
            <person name="Rokhsar D."/>
            <person name="Baxter I."/>
            <person name="Schmutz J."/>
            <person name="Brutnell T."/>
            <person name="Kellogg E."/>
        </authorList>
    </citation>
    <scope>NUCLEOTIDE SEQUENCE [LARGE SCALE GENOMIC DNA]</scope>
</reference>
<dbReference type="SUPFAM" id="SSF52058">
    <property type="entry name" value="L domain-like"/>
    <property type="match status" value="1"/>
</dbReference>